<dbReference type="Proteomes" id="UP000017429">
    <property type="component" value="Chromosome"/>
</dbReference>
<evidence type="ECO:0000313" key="1">
    <source>
        <dbReference type="EMBL" id="USF23935.1"/>
    </source>
</evidence>
<dbReference type="Pfam" id="PF02613">
    <property type="entry name" value="Nitrate_red_del"/>
    <property type="match status" value="1"/>
</dbReference>
<dbReference type="RefSeq" id="WP_023275305.1">
    <property type="nucleotide sequence ID" value="NZ_CP097562.1"/>
</dbReference>
<name>V2QE74_9BACT</name>
<keyword evidence="2" id="KW-1185">Reference proteome</keyword>
<dbReference type="eggNOG" id="COG3381">
    <property type="taxonomic scope" value="Bacteria"/>
</dbReference>
<dbReference type="KEGG" id="msch:N508_001008"/>
<organism evidence="1 2">
    <name type="scientific">Mucispirillum schaedleri ASF457</name>
    <dbReference type="NCBI Taxonomy" id="1379858"/>
    <lineage>
        <taxon>Bacteria</taxon>
        <taxon>Pseudomonadati</taxon>
        <taxon>Deferribacterota</taxon>
        <taxon>Deferribacteres</taxon>
        <taxon>Deferribacterales</taxon>
        <taxon>Mucispirillaceae</taxon>
        <taxon>Mucispirillum</taxon>
    </lineage>
</organism>
<dbReference type="InterPro" id="IPR020945">
    <property type="entry name" value="DMSO/NO3_reduct_chaperone"/>
</dbReference>
<dbReference type="Gene3D" id="1.10.3480.10">
    <property type="entry name" value="TorD-like"/>
    <property type="match status" value="1"/>
</dbReference>
<dbReference type="InterPro" id="IPR036411">
    <property type="entry name" value="TorD-like_sf"/>
</dbReference>
<reference evidence="1" key="3">
    <citation type="submission" date="2022-06" db="EMBL/GenBank/DDBJ databases">
        <title>Resources to Facilitate Use of the Altered Schaedler Flora (ASF) Mouse Model to Study Microbiome Function.</title>
        <authorList>
            <person name="Proctor A."/>
            <person name="Parvinroo S."/>
            <person name="Richie T."/>
            <person name="Jia X."/>
            <person name="Lee S.T.M."/>
            <person name="Karp P.D."/>
            <person name="Paley S."/>
            <person name="Kostic A.D."/>
            <person name="Pierre J.F."/>
            <person name="Wannemuehler M.J."/>
            <person name="Phillips G.J."/>
        </authorList>
    </citation>
    <scope>NUCLEOTIDE SEQUENCE</scope>
    <source>
        <strain evidence="1">ASF457</strain>
    </source>
</reference>
<dbReference type="AlphaFoldDB" id="V2QE74"/>
<reference evidence="1" key="2">
    <citation type="submission" date="2022-05" db="EMBL/GenBank/DDBJ databases">
        <authorList>
            <person name="Proctor A.L."/>
            <person name="Phillips G.J."/>
            <person name="Wannemuehler M.J."/>
        </authorList>
    </citation>
    <scope>NUCLEOTIDE SEQUENCE</scope>
    <source>
        <strain evidence="1">ASF457</strain>
    </source>
</reference>
<proteinExistence type="predicted"/>
<accession>V2QE74</accession>
<dbReference type="SUPFAM" id="SSF89155">
    <property type="entry name" value="TorD-like"/>
    <property type="match status" value="1"/>
</dbReference>
<dbReference type="PANTHER" id="PTHR34227">
    <property type="entry name" value="CHAPERONE PROTEIN YCDY"/>
    <property type="match status" value="1"/>
</dbReference>
<protein>
    <submittedName>
        <fullName evidence="1">Chaperone protein TorD</fullName>
    </submittedName>
</protein>
<dbReference type="PANTHER" id="PTHR34227:SF1">
    <property type="entry name" value="DIMETHYL SULFOXIDE REDUCTASE CHAPERONE-RELATED"/>
    <property type="match status" value="1"/>
</dbReference>
<reference evidence="1" key="1">
    <citation type="journal article" date="2014" name="Genome Announc.">
        <title>Draft genome sequences of the altered schaedler flora, a defined bacterial community from gnotobiotic mice.</title>
        <authorList>
            <person name="Wannemuehler M.J."/>
            <person name="Overstreet A.M."/>
            <person name="Ward D.V."/>
            <person name="Phillips G.J."/>
        </authorList>
    </citation>
    <scope>NUCLEOTIDE SEQUENCE</scope>
    <source>
        <strain evidence="1">ASF457</strain>
    </source>
</reference>
<sequence length="237" mass="27837">MLENYLNDLYKIFKGSEVVYQFISRSYFEPVSDTYFQMLNDLKECLIMLKSDSNTLLNNGIEGISNVISERNCIEYNKLAAYDTEILMEYTSLFCLGSVAIPMSESVYTSQNNLEMQEARDDMLKLFSIEKINPRKLYNEPEDHIGFETYLMALYNNIGAELVEQKDYLSLEILVDKQLYVHNKHFSKWIKKFTANIHNSPIKKIYYNKLAEFTEGYINENYIFLQDIKNILAETKN</sequence>
<evidence type="ECO:0000313" key="2">
    <source>
        <dbReference type="Proteomes" id="UP000017429"/>
    </source>
</evidence>
<gene>
    <name evidence="1" type="primary">torD_5</name>
    <name evidence="1" type="ORF">N508_001008</name>
</gene>
<dbReference type="EMBL" id="CP097562">
    <property type="protein sequence ID" value="USF23935.1"/>
    <property type="molecule type" value="Genomic_DNA"/>
</dbReference>
<dbReference type="InterPro" id="IPR050289">
    <property type="entry name" value="TorD/DmsD_chaperones"/>
</dbReference>